<proteinExistence type="predicted"/>
<dbReference type="AlphaFoldDB" id="A0A1C2I7C4"/>
<name>A0A1C2I7C4_ACITH</name>
<accession>A0A1C2I7C4</accession>
<dbReference type="Proteomes" id="UP000094893">
    <property type="component" value="Unassembled WGS sequence"/>
</dbReference>
<evidence type="ECO:0000256" key="1">
    <source>
        <dbReference type="SAM" id="MobiDB-lite"/>
    </source>
</evidence>
<feature type="region of interest" description="Disordered" evidence="1">
    <location>
        <begin position="1"/>
        <end position="46"/>
    </location>
</feature>
<feature type="compositionally biased region" description="Basic and acidic residues" evidence="1">
    <location>
        <begin position="1"/>
        <end position="16"/>
    </location>
</feature>
<dbReference type="EMBL" id="LWSA01000156">
    <property type="protein sequence ID" value="OCX71827.1"/>
    <property type="molecule type" value="Genomic_DNA"/>
</dbReference>
<protein>
    <submittedName>
        <fullName evidence="2">Uncharacterized protein</fullName>
    </submittedName>
</protein>
<comment type="caution">
    <text evidence="2">The sequence shown here is derived from an EMBL/GenBank/DDBJ whole genome shotgun (WGS) entry which is preliminary data.</text>
</comment>
<evidence type="ECO:0000313" key="3">
    <source>
        <dbReference type="Proteomes" id="UP000094893"/>
    </source>
</evidence>
<evidence type="ECO:0000313" key="2">
    <source>
        <dbReference type="EMBL" id="OCX71827.1"/>
    </source>
</evidence>
<reference evidence="2 3" key="1">
    <citation type="journal article" date="2016" name="Int. J. Mol. Sci.">
        <title>Comparative genomics of the extreme acidophile Acidithiobacillus thiooxidans reveals intraspecific divergence and niche adaptation.</title>
        <authorList>
            <person name="Zhang X."/>
            <person name="Feng X."/>
            <person name="Tao J."/>
            <person name="Ma L."/>
            <person name="Xiao Y."/>
            <person name="Liang Y."/>
            <person name="Liu X."/>
            <person name="Yin H."/>
        </authorList>
    </citation>
    <scope>NUCLEOTIDE SEQUENCE [LARGE SCALE GENOMIC DNA]</scope>
    <source>
        <strain evidence="2 3">A02</strain>
    </source>
</reference>
<sequence>MDSMPQKKEKRHDTALSKRKRQNPQPLPAQRGPHSPHGSAGVVGKPERVPADFYEVKNRQQAVEFVDKAASCTILI</sequence>
<gene>
    <name evidence="2" type="ORF">A6P07_11200</name>
</gene>
<organism evidence="2 3">
    <name type="scientific">Acidithiobacillus thiooxidans</name>
    <name type="common">Thiobacillus thiooxidans</name>
    <dbReference type="NCBI Taxonomy" id="930"/>
    <lineage>
        <taxon>Bacteria</taxon>
        <taxon>Pseudomonadati</taxon>
        <taxon>Pseudomonadota</taxon>
        <taxon>Acidithiobacillia</taxon>
        <taxon>Acidithiobacillales</taxon>
        <taxon>Acidithiobacillaceae</taxon>
        <taxon>Acidithiobacillus</taxon>
    </lineage>
</organism>